<protein>
    <submittedName>
        <fullName evidence="6">LrgB family protein</fullName>
    </submittedName>
</protein>
<keyword evidence="2 5" id="KW-0812">Transmembrane</keyword>
<accession>A0A7X0VWQ8</accession>
<evidence type="ECO:0000313" key="6">
    <source>
        <dbReference type="EMBL" id="MBB6733479.1"/>
    </source>
</evidence>
<proteinExistence type="predicted"/>
<feature type="transmembrane region" description="Helical" evidence="5">
    <location>
        <begin position="150"/>
        <end position="170"/>
    </location>
</feature>
<dbReference type="GO" id="GO:0016020">
    <property type="term" value="C:membrane"/>
    <property type="evidence" value="ECO:0007669"/>
    <property type="project" value="UniProtKB-SubCell"/>
</dbReference>
<comment type="caution">
    <text evidence="6">The sequence shown here is derived from an EMBL/GenBank/DDBJ whole genome shotgun (WGS) entry which is preliminary data.</text>
</comment>
<keyword evidence="7" id="KW-1185">Reference proteome</keyword>
<name>A0A7X0VWQ8_9BACL</name>
<dbReference type="Pfam" id="PF04172">
    <property type="entry name" value="LrgB"/>
    <property type="match status" value="1"/>
</dbReference>
<feature type="transmembrane region" description="Helical" evidence="5">
    <location>
        <begin position="6"/>
        <end position="26"/>
    </location>
</feature>
<feature type="transmembrane region" description="Helical" evidence="5">
    <location>
        <begin position="62"/>
        <end position="82"/>
    </location>
</feature>
<evidence type="ECO:0000256" key="2">
    <source>
        <dbReference type="ARBA" id="ARBA00022692"/>
    </source>
</evidence>
<feature type="transmembrane region" description="Helical" evidence="5">
    <location>
        <begin position="94"/>
        <end position="118"/>
    </location>
</feature>
<dbReference type="PANTHER" id="PTHR30249">
    <property type="entry name" value="PUTATIVE SEROTONIN TRANSPORTER"/>
    <property type="match status" value="1"/>
</dbReference>
<gene>
    <name evidence="6" type="ORF">H7C18_21375</name>
</gene>
<dbReference type="PANTHER" id="PTHR30249:SF0">
    <property type="entry name" value="PLASTIDAL GLYCOLATE_GLYCERATE TRANSLOCATOR 1, CHLOROPLASTIC"/>
    <property type="match status" value="1"/>
</dbReference>
<reference evidence="6 7" key="1">
    <citation type="submission" date="2020-08" db="EMBL/GenBank/DDBJ databases">
        <title>Cohnella phylogeny.</title>
        <authorList>
            <person name="Dunlap C."/>
        </authorList>
    </citation>
    <scope>NUCLEOTIDE SEQUENCE [LARGE SCALE GENOMIC DNA]</scope>
    <source>
        <strain evidence="6 7">CBP 2801</strain>
    </source>
</reference>
<dbReference type="EMBL" id="JACJVO010000027">
    <property type="protein sequence ID" value="MBB6733479.1"/>
    <property type="molecule type" value="Genomic_DNA"/>
</dbReference>
<evidence type="ECO:0000256" key="4">
    <source>
        <dbReference type="ARBA" id="ARBA00023136"/>
    </source>
</evidence>
<dbReference type="RefSeq" id="WP_185131138.1">
    <property type="nucleotide sequence ID" value="NZ_JACJVO010000027.1"/>
</dbReference>
<comment type="subcellular location">
    <subcellularLocation>
        <location evidence="1">Membrane</location>
        <topology evidence="1">Multi-pass membrane protein</topology>
    </subcellularLocation>
</comment>
<feature type="transmembrane region" description="Helical" evidence="5">
    <location>
        <begin position="38"/>
        <end position="56"/>
    </location>
</feature>
<keyword evidence="4 5" id="KW-0472">Membrane</keyword>
<evidence type="ECO:0000313" key="7">
    <source>
        <dbReference type="Proteomes" id="UP000564644"/>
    </source>
</evidence>
<evidence type="ECO:0000256" key="3">
    <source>
        <dbReference type="ARBA" id="ARBA00022989"/>
    </source>
</evidence>
<keyword evidence="3 5" id="KW-1133">Transmembrane helix</keyword>
<evidence type="ECO:0000256" key="1">
    <source>
        <dbReference type="ARBA" id="ARBA00004141"/>
    </source>
</evidence>
<feature type="transmembrane region" description="Helical" evidence="5">
    <location>
        <begin position="205"/>
        <end position="226"/>
    </location>
</feature>
<dbReference type="AlphaFoldDB" id="A0A7X0VWQ8"/>
<organism evidence="6 7">
    <name type="scientific">Cohnella zeiphila</name>
    <dbReference type="NCBI Taxonomy" id="2761120"/>
    <lineage>
        <taxon>Bacteria</taxon>
        <taxon>Bacillati</taxon>
        <taxon>Bacillota</taxon>
        <taxon>Bacilli</taxon>
        <taxon>Bacillales</taxon>
        <taxon>Paenibacillaceae</taxon>
        <taxon>Cohnella</taxon>
    </lineage>
</organism>
<dbReference type="Proteomes" id="UP000564644">
    <property type="component" value="Unassembled WGS sequence"/>
</dbReference>
<dbReference type="InterPro" id="IPR007300">
    <property type="entry name" value="CidB/LrgB"/>
</dbReference>
<sequence>MDELRAFAGEPMFGAALTVGAYALALRLHRRWRRLHPLFVATGLMIAFLLLTHIPYEQYRQGGDIITFFLGPTTVALAVLLYKAVLTMRRHLRAVAVGVVCGSAAGLASSALVVWLLGGSRELLLTMLPKSSTSAIAIEIAGGLGGNPQLAGVFTVLTGLIGSMFGPAMLKLLRLRSDTAIGAAVGTAAHGIGTGRLVRESETQAGISGLAMSLTGVVVSMLTVPLNGWM</sequence>
<evidence type="ECO:0000256" key="5">
    <source>
        <dbReference type="SAM" id="Phobius"/>
    </source>
</evidence>